<accession>A0ABD7GDK6</accession>
<gene>
    <name evidence="2" type="ORF">C6C11_02095</name>
</gene>
<dbReference type="CDD" id="cd04301">
    <property type="entry name" value="NAT_SF"/>
    <property type="match status" value="1"/>
</dbReference>
<dbReference type="AlphaFoldDB" id="A0ABD7GDK6"/>
<comment type="caution">
    <text evidence="2">The sequence shown here is derived from an EMBL/GenBank/DDBJ whole genome shotgun (WGS) entry which is preliminary data.</text>
</comment>
<evidence type="ECO:0000259" key="1">
    <source>
        <dbReference type="PROSITE" id="PS51186"/>
    </source>
</evidence>
<feature type="domain" description="N-acetyltransferase" evidence="1">
    <location>
        <begin position="10"/>
        <end position="171"/>
    </location>
</feature>
<proteinExistence type="predicted"/>
<sequence>MICRMPTPLIRLLPMSEQHYPAYCACFIEEYAQDLASNQGHDLATARHKAEASLQRYLPQGVTSAGHHLLCILPADAEGSVVPAEGEPLGYLWHAIDSAATATFIYDFYVAPAHRSRGIGKAAMALLEAELRSRGIRQITLRVAHDNPRALALYQEAGFAITGYNMAKRLG</sequence>
<dbReference type="Proteomes" id="UP000253075">
    <property type="component" value="Unassembled WGS sequence"/>
</dbReference>
<dbReference type="PANTHER" id="PTHR43617">
    <property type="entry name" value="L-AMINO ACID N-ACETYLTRANSFERASE"/>
    <property type="match status" value="1"/>
</dbReference>
<dbReference type="InterPro" id="IPR050276">
    <property type="entry name" value="MshD_Acetyltransferase"/>
</dbReference>
<dbReference type="Gene3D" id="3.40.630.30">
    <property type="match status" value="1"/>
</dbReference>
<evidence type="ECO:0000313" key="3">
    <source>
        <dbReference type="Proteomes" id="UP000253075"/>
    </source>
</evidence>
<name>A0ABD7GDK6_AERHY</name>
<reference evidence="3" key="2">
    <citation type="submission" date="2018-02" db="EMBL/GenBank/DDBJ databases">
        <title>Phenotypic characterization and whole genome analysis of multidrug-resistant, extended-spectrum beta-lactamase-producing bacteria isolated from dogs in Germany.</title>
        <authorList>
            <person name="Williamson C."/>
        </authorList>
    </citation>
    <scope>NUCLEOTIDE SEQUENCE [LARGE SCALE GENOMIC DNA]</scope>
    <source>
        <strain evidence="3">AFG_SD03_1510_Ahy_093</strain>
    </source>
</reference>
<reference evidence="2 3" key="1">
    <citation type="journal article" date="2018" name="PLoS ONE">
        <title>Phenotypic characterization and whole genome analysis of extended-spectrum beta-lactamase-producing bacteria isolated from dogs in Germany.</title>
        <authorList>
            <person name="Boehmer T."/>
            <person name="Vogler A.J."/>
            <person name="Thomas A."/>
            <person name="Sauer S."/>
            <person name="Hergenroether M."/>
            <person name="Straubinger R.K."/>
            <person name="Birdsell D."/>
            <person name="Keim P."/>
            <person name="Sahl J.W."/>
            <person name="Williamson C.H."/>
            <person name="Riehm J.M."/>
        </authorList>
    </citation>
    <scope>NUCLEOTIDE SEQUENCE [LARGE SCALE GENOMIC DNA]</scope>
    <source>
        <strain evidence="2 3">AFG_SD03_1510_Ahy_093</strain>
    </source>
</reference>
<organism evidence="2 3">
    <name type="scientific">Aeromonas hydrophila</name>
    <dbReference type="NCBI Taxonomy" id="644"/>
    <lineage>
        <taxon>Bacteria</taxon>
        <taxon>Pseudomonadati</taxon>
        <taxon>Pseudomonadota</taxon>
        <taxon>Gammaproteobacteria</taxon>
        <taxon>Aeromonadales</taxon>
        <taxon>Aeromonadaceae</taxon>
        <taxon>Aeromonas</taxon>
    </lineage>
</organism>
<dbReference type="InterPro" id="IPR000182">
    <property type="entry name" value="GNAT_dom"/>
</dbReference>
<dbReference type="InterPro" id="IPR016181">
    <property type="entry name" value="Acyl_CoA_acyltransferase"/>
</dbReference>
<evidence type="ECO:0000313" key="2">
    <source>
        <dbReference type="EMBL" id="RCF52901.1"/>
    </source>
</evidence>
<protein>
    <submittedName>
        <fullName evidence="2">GNAT family N-acetyltransferase</fullName>
    </submittedName>
</protein>
<dbReference type="Pfam" id="PF00583">
    <property type="entry name" value="Acetyltransf_1"/>
    <property type="match status" value="1"/>
</dbReference>
<dbReference type="PROSITE" id="PS51186">
    <property type="entry name" value="GNAT"/>
    <property type="match status" value="1"/>
</dbReference>
<dbReference type="SUPFAM" id="SSF55729">
    <property type="entry name" value="Acyl-CoA N-acyltransferases (Nat)"/>
    <property type="match status" value="1"/>
</dbReference>
<dbReference type="EMBL" id="PUTQ01000002">
    <property type="protein sequence ID" value="RCF52901.1"/>
    <property type="molecule type" value="Genomic_DNA"/>
</dbReference>